<proteinExistence type="predicted"/>
<dbReference type="InterPro" id="IPR000198">
    <property type="entry name" value="RhoGAP_dom"/>
</dbReference>
<dbReference type="Proteomes" id="UP000272942">
    <property type="component" value="Unassembled WGS sequence"/>
</dbReference>
<name>A0A183BEW9_9TREM</name>
<keyword evidence="3" id="KW-1185">Reference proteome</keyword>
<dbReference type="GO" id="GO:0005634">
    <property type="term" value="C:nucleus"/>
    <property type="evidence" value="ECO:0007669"/>
    <property type="project" value="TreeGrafter"/>
</dbReference>
<organism evidence="4">
    <name type="scientific">Echinostoma caproni</name>
    <dbReference type="NCBI Taxonomy" id="27848"/>
    <lineage>
        <taxon>Eukaryota</taxon>
        <taxon>Metazoa</taxon>
        <taxon>Spiralia</taxon>
        <taxon>Lophotrochozoa</taxon>
        <taxon>Platyhelminthes</taxon>
        <taxon>Trematoda</taxon>
        <taxon>Digenea</taxon>
        <taxon>Plagiorchiida</taxon>
        <taxon>Echinostomata</taxon>
        <taxon>Echinostomatoidea</taxon>
        <taxon>Echinostomatidae</taxon>
        <taxon>Echinostoma</taxon>
    </lineage>
</organism>
<dbReference type="GO" id="GO:0032154">
    <property type="term" value="C:cleavage furrow"/>
    <property type="evidence" value="ECO:0007669"/>
    <property type="project" value="TreeGrafter"/>
</dbReference>
<gene>
    <name evidence="2" type="ORF">ECPE_LOCUS17755</name>
</gene>
<sequence length="136" mass="15281">MIARTPACQMSEDNLAKVFGPIVVGYSCPEPQLMQTVNETRTQKAVVKLLFSIPDHIYSTILTNIPSGEHSDSEQEHTTYFSPISARMDQRSIGIDDARTPMRLRQTPRRLAGLGMSSRKRLLPHFLSVNRTVIDP</sequence>
<reference evidence="2 3" key="2">
    <citation type="submission" date="2018-11" db="EMBL/GenBank/DDBJ databases">
        <authorList>
            <consortium name="Pathogen Informatics"/>
        </authorList>
    </citation>
    <scope>NUCLEOTIDE SEQUENCE [LARGE SCALE GENOMIC DNA]</scope>
    <source>
        <strain evidence="2 3">Egypt</strain>
    </source>
</reference>
<evidence type="ECO:0000313" key="3">
    <source>
        <dbReference type="Proteomes" id="UP000272942"/>
    </source>
</evidence>
<dbReference type="PANTHER" id="PTHR46199:SF3">
    <property type="entry name" value="RAC GTPASE-ACTIVATING PROTEIN 1"/>
    <property type="match status" value="1"/>
</dbReference>
<dbReference type="GO" id="GO:0005096">
    <property type="term" value="F:GTPase activator activity"/>
    <property type="evidence" value="ECO:0007669"/>
    <property type="project" value="TreeGrafter"/>
</dbReference>
<feature type="domain" description="Rho-GAP" evidence="1">
    <location>
        <begin position="1"/>
        <end position="58"/>
    </location>
</feature>
<dbReference type="WBParaSite" id="ECPE_0001779901-mRNA-1">
    <property type="protein sequence ID" value="ECPE_0001779901-mRNA-1"/>
    <property type="gene ID" value="ECPE_0001779901"/>
</dbReference>
<accession>A0A183BEW9</accession>
<dbReference type="PROSITE" id="PS51257">
    <property type="entry name" value="PROKAR_LIPOPROTEIN"/>
    <property type="match status" value="1"/>
</dbReference>
<dbReference type="GO" id="GO:0097149">
    <property type="term" value="C:centralspindlin complex"/>
    <property type="evidence" value="ECO:0007669"/>
    <property type="project" value="TreeGrafter"/>
</dbReference>
<evidence type="ECO:0000313" key="2">
    <source>
        <dbReference type="EMBL" id="VDP95064.1"/>
    </source>
</evidence>
<dbReference type="GO" id="GO:0051233">
    <property type="term" value="C:spindle midzone"/>
    <property type="evidence" value="ECO:0007669"/>
    <property type="project" value="TreeGrafter"/>
</dbReference>
<evidence type="ECO:0000259" key="1">
    <source>
        <dbReference type="PROSITE" id="PS50238"/>
    </source>
</evidence>
<protein>
    <submittedName>
        <fullName evidence="4">Rho-GAP domain-containing protein</fullName>
    </submittedName>
</protein>
<dbReference type="GO" id="GO:0000281">
    <property type="term" value="P:mitotic cytokinesis"/>
    <property type="evidence" value="ECO:0007669"/>
    <property type="project" value="TreeGrafter"/>
</dbReference>
<dbReference type="OrthoDB" id="2218807at2759"/>
<dbReference type="GO" id="GO:0051256">
    <property type="term" value="P:mitotic spindle midzone assembly"/>
    <property type="evidence" value="ECO:0007669"/>
    <property type="project" value="TreeGrafter"/>
</dbReference>
<dbReference type="EMBL" id="UZAN01071305">
    <property type="protein sequence ID" value="VDP95064.1"/>
    <property type="molecule type" value="Genomic_DNA"/>
</dbReference>
<dbReference type="PROSITE" id="PS50238">
    <property type="entry name" value="RHOGAP"/>
    <property type="match status" value="1"/>
</dbReference>
<dbReference type="GO" id="GO:0030496">
    <property type="term" value="C:midbody"/>
    <property type="evidence" value="ECO:0007669"/>
    <property type="project" value="TreeGrafter"/>
</dbReference>
<dbReference type="InterPro" id="IPR008936">
    <property type="entry name" value="Rho_GTPase_activation_prot"/>
</dbReference>
<dbReference type="GO" id="GO:0007266">
    <property type="term" value="P:Rho protein signal transduction"/>
    <property type="evidence" value="ECO:0007669"/>
    <property type="project" value="TreeGrafter"/>
</dbReference>
<dbReference type="Gene3D" id="1.10.555.10">
    <property type="entry name" value="Rho GTPase activation protein"/>
    <property type="match status" value="1"/>
</dbReference>
<evidence type="ECO:0000313" key="4">
    <source>
        <dbReference type="WBParaSite" id="ECPE_0001779901-mRNA-1"/>
    </source>
</evidence>
<reference evidence="4" key="1">
    <citation type="submission" date="2016-06" db="UniProtKB">
        <authorList>
            <consortium name="WormBaseParasite"/>
        </authorList>
    </citation>
    <scope>IDENTIFICATION</scope>
</reference>
<dbReference type="AlphaFoldDB" id="A0A183BEW9"/>
<dbReference type="PANTHER" id="PTHR46199">
    <property type="entry name" value="RAC GTPASE-ACTIVATING PROTEIN 1"/>
    <property type="match status" value="1"/>
</dbReference>